<proteinExistence type="predicted"/>
<sequence length="323" mass="35839">MAPGGMYQRRPGFEHEEGHPLPTSIVHGDNKIEYLLEVAVYKKVDWSPDEIITLALPFRPIAAAVTSNALVQSPQYPDLCIRGHHLDPRNDSKPSTLTRLKWATLSKYQHVVPEARFRIIARCPFLLTAGSTVPIAFAFYDLGHSPELLEPPRVYVRRIRVKLTSLLAVRVPYVGPTGEREVVEDIEKEILDQIFTTTNTVMRHGLQLAEIGDFNLPLTVLPSFKTYGLRLVYRIKVVVEGHCGQETFKVTALRDFCKIVCDVGRRESGRVVSAAPGTSRLTPAGPAPAIPIPEEQPPAYEQAPSYDDALPSDSCRSQGSPIP</sequence>
<name>A0A9P4X0W9_9PLEO</name>
<comment type="caution">
    <text evidence="2">The sequence shown here is derived from an EMBL/GenBank/DDBJ whole genome shotgun (WGS) entry which is preliminary data.</text>
</comment>
<evidence type="ECO:0000313" key="3">
    <source>
        <dbReference type="Proteomes" id="UP000758155"/>
    </source>
</evidence>
<gene>
    <name evidence="2" type="ORF">E8E12_007495</name>
</gene>
<keyword evidence="3" id="KW-1185">Reference proteome</keyword>
<dbReference type="AlphaFoldDB" id="A0A9P4X0W9"/>
<reference evidence="2" key="1">
    <citation type="submission" date="2019-04" db="EMBL/GenBank/DDBJ databases">
        <title>Sequencing of skin fungus with MAO and IRED activity.</title>
        <authorList>
            <person name="Marsaioli A.J."/>
            <person name="Bonatto J.M.C."/>
            <person name="Reis Junior O."/>
        </authorList>
    </citation>
    <scope>NUCLEOTIDE SEQUENCE</scope>
    <source>
        <strain evidence="2">28M1</strain>
    </source>
</reference>
<organism evidence="2 3">
    <name type="scientific">Didymella heteroderae</name>
    <dbReference type="NCBI Taxonomy" id="1769908"/>
    <lineage>
        <taxon>Eukaryota</taxon>
        <taxon>Fungi</taxon>
        <taxon>Dikarya</taxon>
        <taxon>Ascomycota</taxon>
        <taxon>Pezizomycotina</taxon>
        <taxon>Dothideomycetes</taxon>
        <taxon>Pleosporomycetidae</taxon>
        <taxon>Pleosporales</taxon>
        <taxon>Pleosporineae</taxon>
        <taxon>Didymellaceae</taxon>
        <taxon>Didymella</taxon>
    </lineage>
</organism>
<feature type="compositionally biased region" description="Pro residues" evidence="1">
    <location>
        <begin position="285"/>
        <end position="296"/>
    </location>
</feature>
<evidence type="ECO:0000256" key="1">
    <source>
        <dbReference type="SAM" id="MobiDB-lite"/>
    </source>
</evidence>
<feature type="compositionally biased region" description="Polar residues" evidence="1">
    <location>
        <begin position="314"/>
        <end position="323"/>
    </location>
</feature>
<dbReference type="EMBL" id="SWKV01000003">
    <property type="protein sequence ID" value="KAF3046919.1"/>
    <property type="molecule type" value="Genomic_DNA"/>
</dbReference>
<dbReference type="OrthoDB" id="2333384at2759"/>
<feature type="region of interest" description="Disordered" evidence="1">
    <location>
        <begin position="272"/>
        <end position="323"/>
    </location>
</feature>
<feature type="region of interest" description="Disordered" evidence="1">
    <location>
        <begin position="1"/>
        <end position="22"/>
    </location>
</feature>
<evidence type="ECO:0000313" key="2">
    <source>
        <dbReference type="EMBL" id="KAF3046919.1"/>
    </source>
</evidence>
<accession>A0A9P4X0W9</accession>
<dbReference type="Proteomes" id="UP000758155">
    <property type="component" value="Unassembled WGS sequence"/>
</dbReference>
<protein>
    <submittedName>
        <fullName evidence="2">Uncharacterized protein</fullName>
    </submittedName>
</protein>